<dbReference type="Pfam" id="PF00806">
    <property type="entry name" value="PUF"/>
    <property type="match status" value="2"/>
</dbReference>
<dbReference type="Proteomes" id="UP000274756">
    <property type="component" value="Unassembled WGS sequence"/>
</dbReference>
<dbReference type="PROSITE" id="PS50303">
    <property type="entry name" value="PUM_HD"/>
    <property type="match status" value="1"/>
</dbReference>
<evidence type="ECO:0000256" key="2">
    <source>
        <dbReference type="ARBA" id="ARBA00022884"/>
    </source>
</evidence>
<evidence type="ECO:0000259" key="4">
    <source>
        <dbReference type="PROSITE" id="PS50303"/>
    </source>
</evidence>
<dbReference type="SUPFAM" id="SSF48371">
    <property type="entry name" value="ARM repeat"/>
    <property type="match status" value="1"/>
</dbReference>
<dbReference type="STRING" id="318479.A0A3P7PQ20"/>
<reference evidence="5 6" key="1">
    <citation type="submission" date="2018-11" db="EMBL/GenBank/DDBJ databases">
        <authorList>
            <consortium name="Pathogen Informatics"/>
        </authorList>
    </citation>
    <scope>NUCLEOTIDE SEQUENCE [LARGE SCALE GENOMIC DNA]</scope>
</reference>
<dbReference type="InterPro" id="IPR012959">
    <property type="entry name" value="CPL_dom"/>
</dbReference>
<feature type="repeat" description="Pumilio" evidence="3">
    <location>
        <begin position="107"/>
        <end position="142"/>
    </location>
</feature>
<evidence type="ECO:0000256" key="1">
    <source>
        <dbReference type="ARBA" id="ARBA00022737"/>
    </source>
</evidence>
<evidence type="ECO:0000313" key="6">
    <source>
        <dbReference type="Proteomes" id="UP000274756"/>
    </source>
</evidence>
<keyword evidence="6" id="KW-1185">Reference proteome</keyword>
<name>A0A3P7PQ20_DRAME</name>
<dbReference type="InterPro" id="IPR001313">
    <property type="entry name" value="Pumilio_RNA-bd_rpt"/>
</dbReference>
<dbReference type="AlphaFoldDB" id="A0A3P7PQ20"/>
<evidence type="ECO:0000256" key="3">
    <source>
        <dbReference type="PROSITE-ProRule" id="PRU00317"/>
    </source>
</evidence>
<keyword evidence="2" id="KW-0694">RNA-binding</keyword>
<dbReference type="GO" id="GO:0006417">
    <property type="term" value="P:regulation of translation"/>
    <property type="evidence" value="ECO:0007669"/>
    <property type="project" value="TreeGrafter"/>
</dbReference>
<keyword evidence="1" id="KW-0677">Repeat</keyword>
<evidence type="ECO:0000313" key="5">
    <source>
        <dbReference type="EMBL" id="VDN51218.1"/>
    </source>
</evidence>
<dbReference type="GO" id="GO:0003729">
    <property type="term" value="F:mRNA binding"/>
    <property type="evidence" value="ECO:0007669"/>
    <property type="project" value="TreeGrafter"/>
</dbReference>
<dbReference type="InterPro" id="IPR011989">
    <property type="entry name" value="ARM-like"/>
</dbReference>
<dbReference type="InterPro" id="IPR033133">
    <property type="entry name" value="PUM-HD"/>
</dbReference>
<gene>
    <name evidence="5" type="ORF">DME_LOCUS1191</name>
</gene>
<dbReference type="PANTHER" id="PTHR13389:SF0">
    <property type="entry name" value="PUMILIO HOMOLOG 3"/>
    <property type="match status" value="1"/>
</dbReference>
<dbReference type="InterPro" id="IPR016024">
    <property type="entry name" value="ARM-type_fold"/>
</dbReference>
<dbReference type="Pfam" id="PF08144">
    <property type="entry name" value="CPL"/>
    <property type="match status" value="1"/>
</dbReference>
<feature type="domain" description="PUM-HD" evidence="4">
    <location>
        <begin position="47"/>
        <end position="398"/>
    </location>
</feature>
<dbReference type="EMBL" id="UYYG01000015">
    <property type="protein sequence ID" value="VDN51218.1"/>
    <property type="molecule type" value="Genomic_DNA"/>
</dbReference>
<organism evidence="5 6">
    <name type="scientific">Dracunculus medinensis</name>
    <name type="common">Guinea worm</name>
    <dbReference type="NCBI Taxonomy" id="318479"/>
    <lineage>
        <taxon>Eukaryota</taxon>
        <taxon>Metazoa</taxon>
        <taxon>Ecdysozoa</taxon>
        <taxon>Nematoda</taxon>
        <taxon>Chromadorea</taxon>
        <taxon>Rhabditida</taxon>
        <taxon>Spirurina</taxon>
        <taxon>Dracunculoidea</taxon>
        <taxon>Dracunculidae</taxon>
        <taxon>Dracunculus</taxon>
    </lineage>
</organism>
<dbReference type="OrthoDB" id="497380at2759"/>
<dbReference type="InterPro" id="IPR040059">
    <property type="entry name" value="PUM3"/>
</dbReference>
<dbReference type="GO" id="GO:0005730">
    <property type="term" value="C:nucleolus"/>
    <property type="evidence" value="ECO:0007669"/>
    <property type="project" value="TreeGrafter"/>
</dbReference>
<proteinExistence type="predicted"/>
<dbReference type="PROSITE" id="PS50302">
    <property type="entry name" value="PUM"/>
    <property type="match status" value="1"/>
</dbReference>
<protein>
    <recommendedName>
        <fullName evidence="4">PUM-HD domain-containing protein</fullName>
    </recommendedName>
</protein>
<dbReference type="PANTHER" id="PTHR13389">
    <property type="entry name" value="PUMILIO HOMOLOG 3"/>
    <property type="match status" value="1"/>
</dbReference>
<dbReference type="Gene3D" id="1.25.10.10">
    <property type="entry name" value="Leucine-rich Repeat Variant"/>
    <property type="match status" value="1"/>
</dbReference>
<accession>A0A3P7PQ20</accession>
<dbReference type="SMART" id="SM00025">
    <property type="entry name" value="Pumilio"/>
    <property type="match status" value="6"/>
</dbReference>
<sequence>MFCCLFQVPRKMKEKLLQMNGQQRRIYIKQFKKKRKANFDLTMRCKSIWEIIRRLFEYFKREKAISELYSLVKGKMKELIYAHDTSRVIECLLSFAGPEMKEALFRELIPEIIRMAKSKYARFFVVKMLKFGTGSQRKLVIESIRNHCVSLMRTTISASVLELIYNDYANAQQRRDIESEFYGKEYCIFDELAKQPNKIKAVVTNLYDNLIDIVTKPQLKLSLVHSLLQTFFEHCNKEERTEMIDSLKDHIAEIVHTNPGANVALQCIWHGTAKERKVIVKNFKGLVVKACKEKYGHHVLLGIFDSVDDTVKVNKYIVQEIGNHISEIISDKYGINVLHYLVHPRDPRYFSKIQIELLKKGDSNEFTKKPTQDRFSELFKCISKPLGKFMAANIDELISSKHTNGFDKNTLVNISWFLDDLHSFKRSIDDEIRSICYNSIATICAKEFIPLDMGKLHPIENSISHFVISKLLKNDLKCEVKLSASLAALGKDKLVSWVCFRFCFHQIFILLSKYLIFKEKESKTKNLIKAFISTVALKKYTTSGASVLLSKLSDA</sequence>